<dbReference type="FunFam" id="3.40.30.10:FF:000002">
    <property type="entry name" value="Alkyl hydroperoxide reductase C"/>
    <property type="match status" value="1"/>
</dbReference>
<keyword evidence="4" id="KW-0575">Peroxidase</keyword>
<dbReference type="InterPro" id="IPR000866">
    <property type="entry name" value="AhpC/TSA"/>
</dbReference>
<sequence>MHDQHEHGVGILPSLINARLPEWTFDIYHEGKFKEVNLKDYAGKWLILFFYPADFTFVCPTELLEMADLYQEFQKLNCEVVSVSTDTKFVHKAWHDNSPSIAKVKFPMLADPTGMLCKTLGTYIPHEGISLRGSFIVDPDGVIQAYEVHANNIGRSAAELLRKLQAANFVREHGGEVCPANWKPGASTLTPGEDLVGKI</sequence>
<evidence type="ECO:0000256" key="2">
    <source>
        <dbReference type="ARBA" id="ARBA00009796"/>
    </source>
</evidence>
<comment type="similarity">
    <text evidence="2">Belongs to the peroxiredoxin family. AhpC/Prx1 subfamily.</text>
</comment>
<protein>
    <submittedName>
        <fullName evidence="11">Peroxiredoxin</fullName>
    </submittedName>
</protein>
<evidence type="ECO:0000313" key="11">
    <source>
        <dbReference type="EMBL" id="OGH66291.1"/>
    </source>
</evidence>
<evidence type="ECO:0000256" key="4">
    <source>
        <dbReference type="ARBA" id="ARBA00022559"/>
    </source>
</evidence>
<evidence type="ECO:0000256" key="1">
    <source>
        <dbReference type="ARBA" id="ARBA00004496"/>
    </source>
</evidence>
<dbReference type="CDD" id="cd03015">
    <property type="entry name" value="PRX_Typ2cys"/>
    <property type="match status" value="1"/>
</dbReference>
<reference evidence="11 12" key="1">
    <citation type="journal article" date="2016" name="Nat. Commun.">
        <title>Thousands of microbial genomes shed light on interconnected biogeochemical processes in an aquifer system.</title>
        <authorList>
            <person name="Anantharaman K."/>
            <person name="Brown C.T."/>
            <person name="Hug L.A."/>
            <person name="Sharon I."/>
            <person name="Castelle C.J."/>
            <person name="Probst A.J."/>
            <person name="Thomas B.C."/>
            <person name="Singh A."/>
            <person name="Wilkins M.J."/>
            <person name="Karaoz U."/>
            <person name="Brodie E.L."/>
            <person name="Williams K.H."/>
            <person name="Hubbard S.S."/>
            <person name="Banfield J.F."/>
        </authorList>
    </citation>
    <scope>NUCLEOTIDE SEQUENCE [LARGE SCALE GENOMIC DNA]</scope>
</reference>
<gene>
    <name evidence="11" type="ORF">A3B90_01765</name>
</gene>
<feature type="active site" description="Cysteine sulfenic acid (-SOH) intermediate; for peroxidase activity" evidence="9">
    <location>
        <position position="59"/>
    </location>
</feature>
<dbReference type="PROSITE" id="PS51352">
    <property type="entry name" value="THIOREDOXIN_2"/>
    <property type="match status" value="1"/>
</dbReference>
<proteinExistence type="inferred from homology"/>
<dbReference type="PIRSF" id="PIRSF000239">
    <property type="entry name" value="AHPC"/>
    <property type="match status" value="1"/>
</dbReference>
<dbReference type="InterPro" id="IPR050217">
    <property type="entry name" value="Peroxiredoxin"/>
</dbReference>
<comment type="subcellular location">
    <subcellularLocation>
        <location evidence="1">Cytoplasm</location>
    </subcellularLocation>
</comment>
<evidence type="ECO:0000256" key="3">
    <source>
        <dbReference type="ARBA" id="ARBA00022490"/>
    </source>
</evidence>
<evidence type="ECO:0000256" key="8">
    <source>
        <dbReference type="ARBA" id="ARBA00023284"/>
    </source>
</evidence>
<dbReference type="Gene3D" id="3.40.30.10">
    <property type="entry name" value="Glutaredoxin"/>
    <property type="match status" value="1"/>
</dbReference>
<evidence type="ECO:0000256" key="7">
    <source>
        <dbReference type="ARBA" id="ARBA00023157"/>
    </source>
</evidence>
<dbReference type="InterPro" id="IPR019479">
    <property type="entry name" value="Peroxiredoxin_C"/>
</dbReference>
<name>A0A1F6M3R6_9BACT</name>
<dbReference type="AlphaFoldDB" id="A0A1F6M3R6"/>
<dbReference type="GO" id="GO:0006979">
    <property type="term" value="P:response to oxidative stress"/>
    <property type="evidence" value="ECO:0007669"/>
    <property type="project" value="TreeGrafter"/>
</dbReference>
<keyword evidence="7" id="KW-1015">Disulfide bond</keyword>
<dbReference type="InterPro" id="IPR024706">
    <property type="entry name" value="Peroxiredoxin_AhpC-typ"/>
</dbReference>
<dbReference type="InterPro" id="IPR036249">
    <property type="entry name" value="Thioredoxin-like_sf"/>
</dbReference>
<keyword evidence="6" id="KW-0560">Oxidoreductase</keyword>
<keyword evidence="8" id="KW-0676">Redox-active center</keyword>
<dbReference type="SUPFAM" id="SSF52833">
    <property type="entry name" value="Thioredoxin-like"/>
    <property type="match status" value="1"/>
</dbReference>
<evidence type="ECO:0000313" key="12">
    <source>
        <dbReference type="Proteomes" id="UP000178742"/>
    </source>
</evidence>
<evidence type="ECO:0000256" key="9">
    <source>
        <dbReference type="PIRSR" id="PIRSR000239-1"/>
    </source>
</evidence>
<comment type="caution">
    <text evidence="11">The sequence shown here is derived from an EMBL/GenBank/DDBJ whole genome shotgun (WGS) entry which is preliminary data.</text>
</comment>
<evidence type="ECO:0000259" key="10">
    <source>
        <dbReference type="PROSITE" id="PS51352"/>
    </source>
</evidence>
<dbReference type="PANTHER" id="PTHR10681:SF121">
    <property type="entry name" value="ALKYL HYDROPEROXIDE REDUCTASE C"/>
    <property type="match status" value="1"/>
</dbReference>
<keyword evidence="3" id="KW-0963">Cytoplasm</keyword>
<dbReference type="GO" id="GO:0045454">
    <property type="term" value="P:cell redox homeostasis"/>
    <property type="evidence" value="ECO:0007669"/>
    <property type="project" value="TreeGrafter"/>
</dbReference>
<evidence type="ECO:0000256" key="6">
    <source>
        <dbReference type="ARBA" id="ARBA00023002"/>
    </source>
</evidence>
<dbReference type="Pfam" id="PF00578">
    <property type="entry name" value="AhpC-TSA"/>
    <property type="match status" value="1"/>
</dbReference>
<dbReference type="GO" id="GO:0005829">
    <property type="term" value="C:cytosol"/>
    <property type="evidence" value="ECO:0007669"/>
    <property type="project" value="TreeGrafter"/>
</dbReference>
<dbReference type="PANTHER" id="PTHR10681">
    <property type="entry name" value="THIOREDOXIN PEROXIDASE"/>
    <property type="match status" value="1"/>
</dbReference>
<dbReference type="Pfam" id="PF10417">
    <property type="entry name" value="1-cysPrx_C"/>
    <property type="match status" value="1"/>
</dbReference>
<feature type="domain" description="Thioredoxin" evidence="10">
    <location>
        <begin position="14"/>
        <end position="169"/>
    </location>
</feature>
<dbReference type="STRING" id="1798676.A3B90_01765"/>
<dbReference type="GO" id="GO:0008379">
    <property type="term" value="F:thioredoxin peroxidase activity"/>
    <property type="evidence" value="ECO:0007669"/>
    <property type="project" value="TreeGrafter"/>
</dbReference>
<accession>A0A1F6M3R6</accession>
<dbReference type="InterPro" id="IPR013766">
    <property type="entry name" value="Thioredoxin_domain"/>
</dbReference>
<organism evidence="11 12">
    <name type="scientific">Candidatus Magasanikbacteria bacterium RIFCSPHIGHO2_02_FULL_41_13</name>
    <dbReference type="NCBI Taxonomy" id="1798676"/>
    <lineage>
        <taxon>Bacteria</taxon>
        <taxon>Candidatus Magasanikiibacteriota</taxon>
    </lineage>
</organism>
<keyword evidence="5" id="KW-0049">Antioxidant</keyword>
<dbReference type="EMBL" id="MFPX01000021">
    <property type="protein sequence ID" value="OGH66291.1"/>
    <property type="molecule type" value="Genomic_DNA"/>
</dbReference>
<dbReference type="GO" id="GO:0042744">
    <property type="term" value="P:hydrogen peroxide catabolic process"/>
    <property type="evidence" value="ECO:0007669"/>
    <property type="project" value="TreeGrafter"/>
</dbReference>
<evidence type="ECO:0000256" key="5">
    <source>
        <dbReference type="ARBA" id="ARBA00022862"/>
    </source>
</evidence>
<dbReference type="GO" id="GO:0033554">
    <property type="term" value="P:cellular response to stress"/>
    <property type="evidence" value="ECO:0007669"/>
    <property type="project" value="TreeGrafter"/>
</dbReference>
<dbReference type="Proteomes" id="UP000178742">
    <property type="component" value="Unassembled WGS sequence"/>
</dbReference>